<protein>
    <recommendedName>
        <fullName evidence="7">Small ribosomal subunit protein mS31</fullName>
    </recommendedName>
    <alternativeName>
        <fullName evidence="8">28S ribosomal protein S31, mitochondrial</fullName>
    </alternativeName>
</protein>
<dbReference type="PANTHER" id="PTHR13231:SF3">
    <property type="entry name" value="SMALL RIBOSOMAL SUBUNIT PROTEIN MS31"/>
    <property type="match status" value="1"/>
</dbReference>
<keyword evidence="3" id="KW-0809">Transit peptide</keyword>
<keyword evidence="4 9" id="KW-0689">Ribosomal protein</keyword>
<name>A0AAV4B7Y2_9GAST</name>
<evidence type="ECO:0000256" key="3">
    <source>
        <dbReference type="ARBA" id="ARBA00022946"/>
    </source>
</evidence>
<evidence type="ECO:0000256" key="4">
    <source>
        <dbReference type="ARBA" id="ARBA00022980"/>
    </source>
</evidence>
<accession>A0AAV4B7Y2</accession>
<comment type="caution">
    <text evidence="9">The sequence shown here is derived from an EMBL/GenBank/DDBJ whole genome shotgun (WGS) entry which is preliminary data.</text>
</comment>
<dbReference type="AlphaFoldDB" id="A0AAV4B7Y2"/>
<dbReference type="InterPro" id="IPR026299">
    <property type="entry name" value="MRP-S31"/>
</dbReference>
<evidence type="ECO:0000313" key="10">
    <source>
        <dbReference type="Proteomes" id="UP000735302"/>
    </source>
</evidence>
<feature type="non-terminal residue" evidence="9">
    <location>
        <position position="1"/>
    </location>
</feature>
<organism evidence="9 10">
    <name type="scientific">Plakobranchus ocellatus</name>
    <dbReference type="NCBI Taxonomy" id="259542"/>
    <lineage>
        <taxon>Eukaryota</taxon>
        <taxon>Metazoa</taxon>
        <taxon>Spiralia</taxon>
        <taxon>Lophotrochozoa</taxon>
        <taxon>Mollusca</taxon>
        <taxon>Gastropoda</taxon>
        <taxon>Heterobranchia</taxon>
        <taxon>Euthyneura</taxon>
        <taxon>Panpulmonata</taxon>
        <taxon>Sacoglossa</taxon>
        <taxon>Placobranchoidea</taxon>
        <taxon>Plakobranchidae</taxon>
        <taxon>Plakobranchus</taxon>
    </lineage>
</organism>
<keyword evidence="6" id="KW-0687">Ribonucleoprotein</keyword>
<dbReference type="Pfam" id="PF15433">
    <property type="entry name" value="MRP-S31"/>
    <property type="match status" value="1"/>
</dbReference>
<dbReference type="EMBL" id="BLXT01004605">
    <property type="protein sequence ID" value="GFO15267.1"/>
    <property type="molecule type" value="Genomic_DNA"/>
</dbReference>
<evidence type="ECO:0000256" key="7">
    <source>
        <dbReference type="ARBA" id="ARBA00035133"/>
    </source>
</evidence>
<keyword evidence="10" id="KW-1185">Reference proteome</keyword>
<reference evidence="9 10" key="1">
    <citation type="journal article" date="2021" name="Elife">
        <title>Chloroplast acquisition without the gene transfer in kleptoplastic sea slugs, Plakobranchus ocellatus.</title>
        <authorList>
            <person name="Maeda T."/>
            <person name="Takahashi S."/>
            <person name="Yoshida T."/>
            <person name="Shimamura S."/>
            <person name="Takaki Y."/>
            <person name="Nagai Y."/>
            <person name="Toyoda A."/>
            <person name="Suzuki Y."/>
            <person name="Arimoto A."/>
            <person name="Ishii H."/>
            <person name="Satoh N."/>
            <person name="Nishiyama T."/>
            <person name="Hasebe M."/>
            <person name="Maruyama T."/>
            <person name="Minagawa J."/>
            <person name="Obokata J."/>
            <person name="Shigenobu S."/>
        </authorList>
    </citation>
    <scope>NUCLEOTIDE SEQUENCE [LARGE SCALE GENOMIC DNA]</scope>
</reference>
<comment type="subcellular location">
    <subcellularLocation>
        <location evidence="1">Mitochondrion</location>
    </subcellularLocation>
</comment>
<keyword evidence="5" id="KW-0496">Mitochondrion</keyword>
<proteinExistence type="inferred from homology"/>
<sequence>TLLSTMKVGRSFEVTDPTARRKNIRRRDQKQRIDDDVHPLSIVQKAGEMKAIPRERRRTPMFKDLFGLPRLGIFEAKKKTAVDPEQSVADAETDLWAQVEKEHVRKLQAGLPRNAFEEMIRLTEQGKVWTFPVDNEADLHEERKYKFHDHVFLERHLTEFPATGPIRKFMELVTLGLSQNPHVTVPEKLEHIAWFAQYFREKQEVLEASLGEEGKMRQLKGGNGNSKGIK</sequence>
<dbReference type="PANTHER" id="PTHR13231">
    <property type="entry name" value="MITOCHONDRIAL RIBOSOMAL PROTEIN S31"/>
    <property type="match status" value="1"/>
</dbReference>
<evidence type="ECO:0000256" key="8">
    <source>
        <dbReference type="ARBA" id="ARBA00035363"/>
    </source>
</evidence>
<evidence type="ECO:0000256" key="5">
    <source>
        <dbReference type="ARBA" id="ARBA00023128"/>
    </source>
</evidence>
<evidence type="ECO:0000256" key="1">
    <source>
        <dbReference type="ARBA" id="ARBA00004173"/>
    </source>
</evidence>
<evidence type="ECO:0000256" key="2">
    <source>
        <dbReference type="ARBA" id="ARBA00011057"/>
    </source>
</evidence>
<dbReference type="Proteomes" id="UP000735302">
    <property type="component" value="Unassembled WGS sequence"/>
</dbReference>
<evidence type="ECO:0000256" key="6">
    <source>
        <dbReference type="ARBA" id="ARBA00023274"/>
    </source>
</evidence>
<dbReference type="GO" id="GO:0005763">
    <property type="term" value="C:mitochondrial small ribosomal subunit"/>
    <property type="evidence" value="ECO:0007669"/>
    <property type="project" value="InterPro"/>
</dbReference>
<comment type="similarity">
    <text evidence="2">Belongs to the mitochondrion-specific ribosomal protein mS31 family.</text>
</comment>
<gene>
    <name evidence="9" type="ORF">PoB_004177200</name>
</gene>
<dbReference type="GO" id="GO:0003735">
    <property type="term" value="F:structural constituent of ribosome"/>
    <property type="evidence" value="ECO:0007669"/>
    <property type="project" value="InterPro"/>
</dbReference>
<evidence type="ECO:0000313" key="9">
    <source>
        <dbReference type="EMBL" id="GFO15267.1"/>
    </source>
</evidence>